<name>A0A1Q9LSG3_9PSEU</name>
<dbReference type="InterPro" id="IPR001647">
    <property type="entry name" value="HTH_TetR"/>
</dbReference>
<accession>A0A1Q9LSG3</accession>
<comment type="caution">
    <text evidence="6">The sequence shown here is derived from an EMBL/GenBank/DDBJ whole genome shotgun (WGS) entry which is preliminary data.</text>
</comment>
<dbReference type="InterPro" id="IPR009057">
    <property type="entry name" value="Homeodomain-like_sf"/>
</dbReference>
<dbReference type="GO" id="GO:0003700">
    <property type="term" value="F:DNA-binding transcription factor activity"/>
    <property type="evidence" value="ECO:0007669"/>
    <property type="project" value="TreeGrafter"/>
</dbReference>
<dbReference type="InterPro" id="IPR050109">
    <property type="entry name" value="HTH-type_TetR-like_transc_reg"/>
</dbReference>
<feature type="DNA-binding region" description="H-T-H motif" evidence="4">
    <location>
        <begin position="26"/>
        <end position="45"/>
    </location>
</feature>
<evidence type="ECO:0000259" key="5">
    <source>
        <dbReference type="PROSITE" id="PS50977"/>
    </source>
</evidence>
<evidence type="ECO:0000256" key="3">
    <source>
        <dbReference type="ARBA" id="ARBA00023163"/>
    </source>
</evidence>
<dbReference type="Proteomes" id="UP000186040">
    <property type="component" value="Unassembled WGS sequence"/>
</dbReference>
<evidence type="ECO:0000256" key="2">
    <source>
        <dbReference type="ARBA" id="ARBA00023125"/>
    </source>
</evidence>
<dbReference type="GO" id="GO:0000976">
    <property type="term" value="F:transcription cis-regulatory region binding"/>
    <property type="evidence" value="ECO:0007669"/>
    <property type="project" value="TreeGrafter"/>
</dbReference>
<dbReference type="OrthoDB" id="3539650at2"/>
<dbReference type="Pfam" id="PF00440">
    <property type="entry name" value="TetR_N"/>
    <property type="match status" value="1"/>
</dbReference>
<protein>
    <recommendedName>
        <fullName evidence="5">HTH tetR-type domain-containing protein</fullName>
    </recommendedName>
</protein>
<keyword evidence="2 4" id="KW-0238">DNA-binding</keyword>
<feature type="domain" description="HTH tetR-type" evidence="5">
    <location>
        <begin position="4"/>
        <end position="63"/>
    </location>
</feature>
<reference evidence="6 7" key="1">
    <citation type="submission" date="2016-10" db="EMBL/GenBank/DDBJ databases">
        <title>The Draft Genome Sequence of Actinokineospora bangkokensis 44EHWT reveals the biosynthetic pathway of antifungal compounds Thailandins with unusual extender unit butylmalonyl-CoA.</title>
        <authorList>
            <person name="Greule A."/>
            <person name="Intra B."/>
            <person name="Flemming S."/>
            <person name="Rommel M.G."/>
            <person name="Panbangred W."/>
            <person name="Bechthold A."/>
        </authorList>
    </citation>
    <scope>NUCLEOTIDE SEQUENCE [LARGE SCALE GENOMIC DNA]</scope>
    <source>
        <strain evidence="6 7">44EHW</strain>
    </source>
</reference>
<evidence type="ECO:0000313" key="7">
    <source>
        <dbReference type="Proteomes" id="UP000186040"/>
    </source>
</evidence>
<proteinExistence type="predicted"/>
<organism evidence="6 7">
    <name type="scientific">Actinokineospora bangkokensis</name>
    <dbReference type="NCBI Taxonomy" id="1193682"/>
    <lineage>
        <taxon>Bacteria</taxon>
        <taxon>Bacillati</taxon>
        <taxon>Actinomycetota</taxon>
        <taxon>Actinomycetes</taxon>
        <taxon>Pseudonocardiales</taxon>
        <taxon>Pseudonocardiaceae</taxon>
        <taxon>Actinokineospora</taxon>
    </lineage>
</organism>
<keyword evidence="3" id="KW-0804">Transcription</keyword>
<dbReference type="EMBL" id="MKQR01000005">
    <property type="protein sequence ID" value="OLR94958.1"/>
    <property type="molecule type" value="Genomic_DNA"/>
</dbReference>
<evidence type="ECO:0000256" key="1">
    <source>
        <dbReference type="ARBA" id="ARBA00023015"/>
    </source>
</evidence>
<dbReference type="PANTHER" id="PTHR30055">
    <property type="entry name" value="HTH-TYPE TRANSCRIPTIONAL REGULATOR RUTR"/>
    <property type="match status" value="1"/>
</dbReference>
<keyword evidence="1" id="KW-0805">Transcription regulation</keyword>
<dbReference type="Gene3D" id="1.10.357.10">
    <property type="entry name" value="Tetracycline Repressor, domain 2"/>
    <property type="match status" value="1"/>
</dbReference>
<evidence type="ECO:0000256" key="4">
    <source>
        <dbReference type="PROSITE-ProRule" id="PRU00335"/>
    </source>
</evidence>
<dbReference type="SUPFAM" id="SSF46689">
    <property type="entry name" value="Homeodomain-like"/>
    <property type="match status" value="1"/>
</dbReference>
<dbReference type="STRING" id="1193682.BJP25_08265"/>
<keyword evidence="7" id="KW-1185">Reference proteome</keyword>
<dbReference type="PROSITE" id="PS50977">
    <property type="entry name" value="HTH_TETR_2"/>
    <property type="match status" value="1"/>
</dbReference>
<dbReference type="PRINTS" id="PR00455">
    <property type="entry name" value="HTHTETR"/>
</dbReference>
<dbReference type="AlphaFoldDB" id="A0A1Q9LSG3"/>
<dbReference type="PANTHER" id="PTHR30055:SF234">
    <property type="entry name" value="HTH-TYPE TRANSCRIPTIONAL REGULATOR BETI"/>
    <property type="match status" value="1"/>
</dbReference>
<evidence type="ECO:0000313" key="6">
    <source>
        <dbReference type="EMBL" id="OLR94958.1"/>
    </source>
</evidence>
<gene>
    <name evidence="6" type="ORF">BJP25_08265</name>
</gene>
<sequence>MGPEERRRMVVAAALPLLAEFGPTVTTARVARAAGIGEATIFRVFADKDALLRACAAEVVRPDGLLGELGAIDRDLPVEQRLAEAATALSARQARIDAVVGPLAGALRGGPGSREALADGRERARRLITEALVELLEPDVERFRLPLEEVAGAFGLMALALGRQGEVAEPTLVVDLFLHGTLKPV</sequence>